<dbReference type="FunFam" id="3.40.50.720:FF:000526">
    <property type="entry name" value="D-mandelate dehydrogenase, putative"/>
    <property type="match status" value="1"/>
</dbReference>
<dbReference type="Gene3D" id="3.40.50.720">
    <property type="entry name" value="NAD(P)-binding Rossmann-like Domain"/>
    <property type="match status" value="2"/>
</dbReference>
<dbReference type="SUPFAM" id="SSF51735">
    <property type="entry name" value="NAD(P)-binding Rossmann-fold domains"/>
    <property type="match status" value="1"/>
</dbReference>
<feature type="domain" description="D-isomer specific 2-hydroxyacid dehydrogenase catalytic" evidence="3">
    <location>
        <begin position="167"/>
        <end position="436"/>
    </location>
</feature>
<dbReference type="EMBL" id="JADCTT010000001">
    <property type="protein sequence ID" value="KAF9758363.1"/>
    <property type="molecule type" value="Genomic_DNA"/>
</dbReference>
<evidence type="ECO:0000256" key="1">
    <source>
        <dbReference type="ARBA" id="ARBA00023002"/>
    </source>
</evidence>
<organism evidence="5 6">
    <name type="scientific">Bionectria ochroleuca</name>
    <name type="common">Gliocladium roseum</name>
    <dbReference type="NCBI Taxonomy" id="29856"/>
    <lineage>
        <taxon>Eukaryota</taxon>
        <taxon>Fungi</taxon>
        <taxon>Dikarya</taxon>
        <taxon>Ascomycota</taxon>
        <taxon>Pezizomycotina</taxon>
        <taxon>Sordariomycetes</taxon>
        <taxon>Hypocreomycetidae</taxon>
        <taxon>Hypocreales</taxon>
        <taxon>Bionectriaceae</taxon>
        <taxon>Clonostachys</taxon>
    </lineage>
</organism>
<accession>A0A8H7TVI0</accession>
<dbReference type="GO" id="GO:0005829">
    <property type="term" value="C:cytosol"/>
    <property type="evidence" value="ECO:0007669"/>
    <property type="project" value="TreeGrafter"/>
</dbReference>
<dbReference type="PROSITE" id="PS00671">
    <property type="entry name" value="D_2_HYDROXYACID_DH_3"/>
    <property type="match status" value="1"/>
</dbReference>
<dbReference type="Pfam" id="PF00389">
    <property type="entry name" value="2-Hacid_dh"/>
    <property type="match status" value="1"/>
</dbReference>
<evidence type="ECO:0008006" key="7">
    <source>
        <dbReference type="Google" id="ProtNLM"/>
    </source>
</evidence>
<comment type="caution">
    <text evidence="5">The sequence shown here is derived from an EMBL/GenBank/DDBJ whole genome shotgun (WGS) entry which is preliminary data.</text>
</comment>
<dbReference type="InterPro" id="IPR006140">
    <property type="entry name" value="D-isomer_DH_NAD-bd"/>
</dbReference>
<dbReference type="GO" id="GO:0016618">
    <property type="term" value="F:hydroxypyruvate reductase [NAD(P)H] activity"/>
    <property type="evidence" value="ECO:0007669"/>
    <property type="project" value="TreeGrafter"/>
</dbReference>
<name>A0A8H7TVI0_BIOOC</name>
<evidence type="ECO:0000313" key="5">
    <source>
        <dbReference type="EMBL" id="KAF9758363.1"/>
    </source>
</evidence>
<gene>
    <name evidence="5" type="ORF">IM811_000057</name>
</gene>
<dbReference type="Proteomes" id="UP000616885">
    <property type="component" value="Unassembled WGS sequence"/>
</dbReference>
<dbReference type="GO" id="GO:0051287">
    <property type="term" value="F:NAD binding"/>
    <property type="evidence" value="ECO:0007669"/>
    <property type="project" value="InterPro"/>
</dbReference>
<dbReference type="PANTHER" id="PTHR10996">
    <property type="entry name" value="2-HYDROXYACID DEHYDROGENASE-RELATED"/>
    <property type="match status" value="1"/>
</dbReference>
<proteinExistence type="inferred from homology"/>
<dbReference type="Pfam" id="PF02826">
    <property type="entry name" value="2-Hacid_dh_C"/>
    <property type="match status" value="1"/>
</dbReference>
<evidence type="ECO:0000256" key="2">
    <source>
        <dbReference type="RuleBase" id="RU003719"/>
    </source>
</evidence>
<dbReference type="InterPro" id="IPR029753">
    <property type="entry name" value="D-isomer_DH_CS"/>
</dbReference>
<dbReference type="CDD" id="cd12168">
    <property type="entry name" value="Mand_dh_like"/>
    <property type="match status" value="1"/>
</dbReference>
<protein>
    <recommendedName>
        <fullName evidence="7">D-isomer specific 2-hydroxyacid dehydrogenase NAD-binding domain-containing protein</fullName>
    </recommendedName>
</protein>
<keyword evidence="1 2" id="KW-0560">Oxidoreductase</keyword>
<sequence>MNAACVTSLGAPDPVSGMLVGVKALTARGHRQAAGPICALGLRIPNTVIRTLVVVLIFTRITSLLGSSIDPFTEPVVPSYAIHIHSDIQQHIMIADASKPVILHLGDDIEFNPDIYKKLQEAFTIIQPSLEERQRDAWLQALRDRKWGDFQAVFRPFWNSGLEMGRWDAEMIPLLPKSLKVFTSAGAGYDWADVDLLAEAGILYCNGAAASSEAVADMAIYHIISVFRNLQWSNMAARTGNVDEFLDAHRHQPINAFNPAGKVLGVIGLGNIGYRIATKAYRCFGMKIVYNDLFPKSKEQEEAIGGAQRIPELDDLLATVDCVVIATPGAGGKKLLDAARIAKMKKGSRLVNIARGSLIDEEALADALESGHIYSVGLDVHENEPVVNPRLIKNRNATLTCHNAGGAFDTTSGFEALSMQNVLAVLSGQDALTPVNKHLLK</sequence>
<dbReference type="PANTHER" id="PTHR10996:SF281">
    <property type="entry name" value="D-ISOMER SPECIFIC 2-HYDROXYACID DEHYDROGENASE NAD-BINDING DOMAIN-CONTAINING PROTEIN-RELATED"/>
    <property type="match status" value="1"/>
</dbReference>
<feature type="domain" description="D-isomer specific 2-hydroxyacid dehydrogenase NAD-binding" evidence="4">
    <location>
        <begin position="222"/>
        <end position="404"/>
    </location>
</feature>
<dbReference type="SUPFAM" id="SSF52283">
    <property type="entry name" value="Formate/glycerate dehydrogenase catalytic domain-like"/>
    <property type="match status" value="1"/>
</dbReference>
<dbReference type="AlphaFoldDB" id="A0A8H7TVI0"/>
<dbReference type="InterPro" id="IPR050223">
    <property type="entry name" value="D-isomer_2-hydroxyacid_DH"/>
</dbReference>
<comment type="similarity">
    <text evidence="2">Belongs to the D-isomer specific 2-hydroxyacid dehydrogenase family.</text>
</comment>
<dbReference type="GO" id="GO:0030267">
    <property type="term" value="F:glyoxylate reductase (NADPH) activity"/>
    <property type="evidence" value="ECO:0007669"/>
    <property type="project" value="TreeGrafter"/>
</dbReference>
<reference evidence="5" key="1">
    <citation type="submission" date="2020-10" db="EMBL/GenBank/DDBJ databases">
        <title>High-Quality Genome Resource of Clonostachys rosea strain S41 by Oxford Nanopore Long-Read Sequencing.</title>
        <authorList>
            <person name="Wang H."/>
        </authorList>
    </citation>
    <scope>NUCLEOTIDE SEQUENCE</scope>
    <source>
        <strain evidence="5">S41</strain>
    </source>
</reference>
<dbReference type="InterPro" id="IPR036291">
    <property type="entry name" value="NAD(P)-bd_dom_sf"/>
</dbReference>
<evidence type="ECO:0000313" key="6">
    <source>
        <dbReference type="Proteomes" id="UP000616885"/>
    </source>
</evidence>
<dbReference type="InterPro" id="IPR006139">
    <property type="entry name" value="D-isomer_2_OHA_DH_cat_dom"/>
</dbReference>
<evidence type="ECO:0000259" key="3">
    <source>
        <dbReference type="Pfam" id="PF00389"/>
    </source>
</evidence>
<evidence type="ECO:0000259" key="4">
    <source>
        <dbReference type="Pfam" id="PF02826"/>
    </source>
</evidence>